<dbReference type="Proteomes" id="UP000597761">
    <property type="component" value="Unassembled WGS sequence"/>
</dbReference>
<gene>
    <name evidence="3" type="ORF">GCM10011512_27840</name>
</gene>
<comment type="caution">
    <text evidence="3">The sequence shown here is derived from an EMBL/GenBank/DDBJ whole genome shotgun (WGS) entry which is preliminary data.</text>
</comment>
<dbReference type="PANTHER" id="PTHR38441">
    <property type="entry name" value="INTEGRAL MEMBRANE PROTEIN-RELATED"/>
    <property type="match status" value="1"/>
</dbReference>
<evidence type="ECO:0000313" key="3">
    <source>
        <dbReference type="EMBL" id="GGC99349.1"/>
    </source>
</evidence>
<keyword evidence="2" id="KW-0472">Membrane</keyword>
<feature type="compositionally biased region" description="Low complexity" evidence="1">
    <location>
        <begin position="43"/>
        <end position="60"/>
    </location>
</feature>
<accession>A0ABQ1PM84</accession>
<keyword evidence="2" id="KW-1133">Transmembrane helix</keyword>
<feature type="transmembrane region" description="Helical" evidence="2">
    <location>
        <begin position="88"/>
        <end position="107"/>
    </location>
</feature>
<proteinExistence type="predicted"/>
<dbReference type="PANTHER" id="PTHR38441:SF1">
    <property type="entry name" value="MEMBRANE PROTEIN"/>
    <property type="match status" value="1"/>
</dbReference>
<keyword evidence="4" id="KW-1185">Reference proteome</keyword>
<evidence type="ECO:0000256" key="2">
    <source>
        <dbReference type="SAM" id="Phobius"/>
    </source>
</evidence>
<name>A0ABQ1PM84_9MICC</name>
<sequence>MGKHRSHDGPDPGRDTDPPVVSPHAGGDVGRHAAPPAADRDTASTGGATGVTPVATGNGADPAGVPEIDFEGVQRDERFVHLRRSHRSFVFPMAAAFLLWYFLYVLLADYAHDFMSTRLAGNITVGLVLGLAQFVTTFAITMGYVAYANRRLDPQAAALRDELEGEDSPYHVAPAGAGGTFDGDVDALAHRDAGTRTARPADNDATREGDPT</sequence>
<evidence type="ECO:0008006" key="5">
    <source>
        <dbReference type="Google" id="ProtNLM"/>
    </source>
</evidence>
<dbReference type="EMBL" id="BMJI01000024">
    <property type="protein sequence ID" value="GGC99349.1"/>
    <property type="molecule type" value="Genomic_DNA"/>
</dbReference>
<evidence type="ECO:0000256" key="1">
    <source>
        <dbReference type="SAM" id="MobiDB-lite"/>
    </source>
</evidence>
<feature type="region of interest" description="Disordered" evidence="1">
    <location>
        <begin position="192"/>
        <end position="212"/>
    </location>
</feature>
<feature type="compositionally biased region" description="Basic and acidic residues" evidence="1">
    <location>
        <begin position="7"/>
        <end position="17"/>
    </location>
</feature>
<feature type="region of interest" description="Disordered" evidence="1">
    <location>
        <begin position="1"/>
        <end position="67"/>
    </location>
</feature>
<evidence type="ECO:0000313" key="4">
    <source>
        <dbReference type="Proteomes" id="UP000597761"/>
    </source>
</evidence>
<reference evidence="4" key="1">
    <citation type="journal article" date="2019" name="Int. J. Syst. Evol. Microbiol.">
        <title>The Global Catalogue of Microorganisms (GCM) 10K type strain sequencing project: providing services to taxonomists for standard genome sequencing and annotation.</title>
        <authorList>
            <consortium name="The Broad Institute Genomics Platform"/>
            <consortium name="The Broad Institute Genome Sequencing Center for Infectious Disease"/>
            <person name="Wu L."/>
            <person name="Ma J."/>
        </authorList>
    </citation>
    <scope>NUCLEOTIDE SEQUENCE [LARGE SCALE GENOMIC DNA]</scope>
    <source>
        <strain evidence="4">CGMCC 1.15480</strain>
    </source>
</reference>
<organism evidence="3 4">
    <name type="scientific">Tersicoccus solisilvae</name>
    <dbReference type="NCBI Taxonomy" id="1882339"/>
    <lineage>
        <taxon>Bacteria</taxon>
        <taxon>Bacillati</taxon>
        <taxon>Actinomycetota</taxon>
        <taxon>Actinomycetes</taxon>
        <taxon>Micrococcales</taxon>
        <taxon>Micrococcaceae</taxon>
        <taxon>Tersicoccus</taxon>
    </lineage>
</organism>
<feature type="transmembrane region" description="Helical" evidence="2">
    <location>
        <begin position="119"/>
        <end position="147"/>
    </location>
</feature>
<dbReference type="Pfam" id="PF04341">
    <property type="entry name" value="DUF485"/>
    <property type="match status" value="1"/>
</dbReference>
<keyword evidence="2" id="KW-0812">Transmembrane</keyword>
<protein>
    <recommendedName>
        <fullName evidence="5">DUF485 domain-containing protein</fullName>
    </recommendedName>
</protein>
<dbReference type="InterPro" id="IPR007436">
    <property type="entry name" value="DUF485"/>
</dbReference>